<dbReference type="PANTHER" id="PTHR43103:SF3">
    <property type="entry name" value="ADP-L-GLYCERO-D-MANNO-HEPTOSE-6-EPIMERASE"/>
    <property type="match status" value="1"/>
</dbReference>
<dbReference type="PANTHER" id="PTHR43103">
    <property type="entry name" value="NUCLEOSIDE-DIPHOSPHATE-SUGAR EPIMERASE"/>
    <property type="match status" value="1"/>
</dbReference>
<accession>A0A3Q9BIR0</accession>
<dbReference type="Pfam" id="PF01370">
    <property type="entry name" value="Epimerase"/>
    <property type="match status" value="1"/>
</dbReference>
<name>A0A3Q9BIR0_9LACT</name>
<dbReference type="Gene3D" id="3.40.50.720">
    <property type="entry name" value="NAD(P)-binding Rossmann-like Domain"/>
    <property type="match status" value="1"/>
</dbReference>
<evidence type="ECO:0000256" key="2">
    <source>
        <dbReference type="ARBA" id="ARBA00023277"/>
    </source>
</evidence>
<gene>
    <name evidence="4" type="ORF">EJN90_00710</name>
</gene>
<evidence type="ECO:0000259" key="3">
    <source>
        <dbReference type="Pfam" id="PF01370"/>
    </source>
</evidence>
<dbReference type="EMBL" id="CP034465">
    <property type="protein sequence ID" value="AZP03305.1"/>
    <property type="molecule type" value="Genomic_DNA"/>
</dbReference>
<evidence type="ECO:0000313" key="5">
    <source>
        <dbReference type="Proteomes" id="UP000273326"/>
    </source>
</evidence>
<dbReference type="SUPFAM" id="SSF51735">
    <property type="entry name" value="NAD(P)-binding Rossmann-fold domains"/>
    <property type="match status" value="1"/>
</dbReference>
<dbReference type="InterPro" id="IPR001509">
    <property type="entry name" value="Epimerase_deHydtase"/>
</dbReference>
<proteinExistence type="predicted"/>
<sequence>MSNILITGASGNIGTVLTEHLKKNHSLTLVDVDFSDFFDFLKEGTEIKEIDLTDPENVNGLFEGIDYVIHLAGDPRPDADFYGSLLDLNYKVPHNIFKEAVKEDTSVKRVIFASSVHAIGGYPPNVQVKTTDYPHPADLYGVSKVYMEALASYHSYKYGQEFIGIRIGGFDSDITPGTADADGLATHLSKRDMCHLIDCCLTADLKQPFLLVNGVSNNRFPRMDISQAYFDIGYSPQDDAFEMQGDGEYDFHEEDDIEVDPKK</sequence>
<dbReference type="OrthoDB" id="9779902at2"/>
<keyword evidence="5" id="KW-1185">Reference proteome</keyword>
<dbReference type="InterPro" id="IPR036291">
    <property type="entry name" value="NAD(P)-bd_dom_sf"/>
</dbReference>
<dbReference type="KEGG" id="jeh:EJN90_00710"/>
<dbReference type="RefSeq" id="WP_126108406.1">
    <property type="nucleotide sequence ID" value="NZ_CP034465.1"/>
</dbReference>
<dbReference type="Proteomes" id="UP000273326">
    <property type="component" value="Chromosome"/>
</dbReference>
<feature type="domain" description="NAD-dependent epimerase/dehydratase" evidence="3">
    <location>
        <begin position="4"/>
        <end position="167"/>
    </location>
</feature>
<protein>
    <submittedName>
        <fullName evidence="4">NAD(P)-dependent oxidoreductase</fullName>
    </submittedName>
</protein>
<dbReference type="AlphaFoldDB" id="A0A3Q9BIR0"/>
<reference evidence="5" key="1">
    <citation type="submission" date="2018-12" db="EMBL/GenBank/DDBJ databases">
        <title>Complete genome sequencing of Jeotgalibaca sp. H21T32.</title>
        <authorList>
            <person name="Bae J.-W."/>
            <person name="Lee S.-Y."/>
        </authorList>
    </citation>
    <scope>NUCLEOTIDE SEQUENCE [LARGE SCALE GENOMIC DNA]</scope>
    <source>
        <strain evidence="5">H21T32</strain>
    </source>
</reference>
<keyword evidence="2" id="KW-0119">Carbohydrate metabolism</keyword>
<organism evidence="4 5">
    <name type="scientific">Jeotgalibaca ciconiae</name>
    <dbReference type="NCBI Taxonomy" id="2496265"/>
    <lineage>
        <taxon>Bacteria</taxon>
        <taxon>Bacillati</taxon>
        <taxon>Bacillota</taxon>
        <taxon>Bacilli</taxon>
        <taxon>Lactobacillales</taxon>
        <taxon>Carnobacteriaceae</taxon>
        <taxon>Jeotgalibaca</taxon>
    </lineage>
</organism>
<evidence type="ECO:0000313" key="4">
    <source>
        <dbReference type="EMBL" id="AZP03305.1"/>
    </source>
</evidence>
<keyword evidence="1" id="KW-0521">NADP</keyword>
<evidence type="ECO:0000256" key="1">
    <source>
        <dbReference type="ARBA" id="ARBA00022857"/>
    </source>
</evidence>